<dbReference type="InterPro" id="IPR046931">
    <property type="entry name" value="HTH_61"/>
</dbReference>
<evidence type="ECO:0000313" key="14">
    <source>
        <dbReference type="Proteomes" id="UP001165289"/>
    </source>
</evidence>
<keyword evidence="14" id="KW-1185">Reference proteome</keyword>
<evidence type="ECO:0000256" key="1">
    <source>
        <dbReference type="ARBA" id="ARBA00004123"/>
    </source>
</evidence>
<evidence type="ECO:0000313" key="13">
    <source>
        <dbReference type="EMBL" id="KAI6656818.1"/>
    </source>
</evidence>
<dbReference type="GO" id="GO:0005634">
    <property type="term" value="C:nucleus"/>
    <property type="evidence" value="ECO:0007669"/>
    <property type="project" value="UniProtKB-SubCell"/>
</dbReference>
<evidence type="ECO:0000256" key="10">
    <source>
        <dbReference type="SAM" id="MobiDB-lite"/>
    </source>
</evidence>
<dbReference type="PANTHER" id="PTHR47961:SF12">
    <property type="entry name" value="HELICASE POLQ-LIKE"/>
    <property type="match status" value="1"/>
</dbReference>
<dbReference type="Gene3D" id="1.10.3380.20">
    <property type="match status" value="1"/>
</dbReference>
<dbReference type="InterPro" id="IPR050474">
    <property type="entry name" value="Hel308_SKI2-like"/>
</dbReference>
<reference evidence="13 14" key="1">
    <citation type="journal article" date="2023" name="BMC Biol.">
        <title>The compact genome of the sponge Oopsacas minuta (Hexactinellida) is lacking key metazoan core genes.</title>
        <authorList>
            <person name="Santini S."/>
            <person name="Schenkelaars Q."/>
            <person name="Jourda C."/>
            <person name="Duchesne M."/>
            <person name="Belahbib H."/>
            <person name="Rocher C."/>
            <person name="Selva M."/>
            <person name="Riesgo A."/>
            <person name="Vervoort M."/>
            <person name="Leys S.P."/>
            <person name="Kodjabachian L."/>
            <person name="Le Bivic A."/>
            <person name="Borchiellini C."/>
            <person name="Claverie J.M."/>
            <person name="Renard E."/>
        </authorList>
    </citation>
    <scope>NUCLEOTIDE SEQUENCE [LARGE SCALE GENOMIC DNA]</scope>
    <source>
        <strain evidence="13">SPO-2</strain>
    </source>
</reference>
<dbReference type="PANTHER" id="PTHR47961">
    <property type="entry name" value="DNA POLYMERASE THETA, PUTATIVE (AFU_ORTHOLOGUE AFUA_1G05260)-RELATED"/>
    <property type="match status" value="1"/>
</dbReference>
<evidence type="ECO:0000256" key="7">
    <source>
        <dbReference type="ARBA" id="ARBA00023204"/>
    </source>
</evidence>
<dbReference type="InterPro" id="IPR011545">
    <property type="entry name" value="DEAD/DEAH_box_helicase_dom"/>
</dbReference>
<keyword evidence="4" id="KW-0378">Hydrolase</keyword>
<evidence type="ECO:0000256" key="6">
    <source>
        <dbReference type="ARBA" id="ARBA00022840"/>
    </source>
</evidence>
<dbReference type="Gene3D" id="3.40.50.300">
    <property type="entry name" value="P-loop containing nucleotide triphosphate hydrolases"/>
    <property type="match status" value="2"/>
</dbReference>
<evidence type="ECO:0000256" key="5">
    <source>
        <dbReference type="ARBA" id="ARBA00022806"/>
    </source>
</evidence>
<evidence type="ECO:0000259" key="11">
    <source>
        <dbReference type="PROSITE" id="PS51192"/>
    </source>
</evidence>
<dbReference type="FunFam" id="3.40.50.300:FF:000813">
    <property type="entry name" value="helicase POLQ-like isoform X1"/>
    <property type="match status" value="1"/>
</dbReference>
<gene>
    <name evidence="13" type="ORF">LOD99_16121</name>
</gene>
<comment type="caution">
    <text evidence="13">The sequence shown here is derived from an EMBL/GenBank/DDBJ whole genome shotgun (WGS) entry which is preliminary data.</text>
</comment>
<dbReference type="SUPFAM" id="SSF158702">
    <property type="entry name" value="Sec63 N-terminal domain-like"/>
    <property type="match status" value="1"/>
</dbReference>
<dbReference type="Proteomes" id="UP001165289">
    <property type="component" value="Unassembled WGS sequence"/>
</dbReference>
<keyword evidence="3" id="KW-0227">DNA damage</keyword>
<dbReference type="GO" id="GO:0006281">
    <property type="term" value="P:DNA repair"/>
    <property type="evidence" value="ECO:0007669"/>
    <property type="project" value="UniProtKB-KW"/>
</dbReference>
<keyword evidence="2" id="KW-0547">Nucleotide-binding</keyword>
<feature type="region of interest" description="Disordered" evidence="10">
    <location>
        <begin position="1"/>
        <end position="42"/>
    </location>
</feature>
<dbReference type="EMBL" id="JAKMXF010000133">
    <property type="protein sequence ID" value="KAI6656818.1"/>
    <property type="molecule type" value="Genomic_DNA"/>
</dbReference>
<keyword evidence="8" id="KW-0539">Nucleus</keyword>
<dbReference type="GO" id="GO:0043138">
    <property type="term" value="F:3'-5' DNA helicase activity"/>
    <property type="evidence" value="ECO:0007669"/>
    <property type="project" value="UniProtKB-EC"/>
</dbReference>
<dbReference type="GO" id="GO:0003676">
    <property type="term" value="F:nucleic acid binding"/>
    <property type="evidence" value="ECO:0007669"/>
    <property type="project" value="InterPro"/>
</dbReference>
<dbReference type="InterPro" id="IPR014001">
    <property type="entry name" value="Helicase_ATP-bd"/>
</dbReference>
<accession>A0AAV7K6M3</accession>
<dbReference type="CDD" id="cd18026">
    <property type="entry name" value="DEXHc_POLQ-like"/>
    <property type="match status" value="1"/>
</dbReference>
<feature type="domain" description="Helicase ATP-binding" evidence="11">
    <location>
        <begin position="183"/>
        <end position="355"/>
    </location>
</feature>
<dbReference type="Pfam" id="PF00271">
    <property type="entry name" value="Helicase_C"/>
    <property type="match status" value="1"/>
</dbReference>
<proteinExistence type="predicted"/>
<comment type="subcellular location">
    <subcellularLocation>
        <location evidence="1">Nucleus</location>
    </subcellularLocation>
</comment>
<dbReference type="SMART" id="SM00487">
    <property type="entry name" value="DEXDc"/>
    <property type="match status" value="1"/>
</dbReference>
<sequence>MADNLGTRRKRPKRAIFKDDDQPNDDQILPQTSTSSLSWVDPDNEITTQMNRISTRSKKSPFLKDNTNTHKSTEIFSTSTPAKMKSIEEFFSESDYAQGICPEDLSHTFNTTFNPQTQSKSTEGFEFPSLSFEDVNLDEICQDKIVVDKNTMLEWLPQKFWQLLKEDRGISKLYEWQRDCLTLATTYKDWNLIYSLPTSGGKTLVAEIIMLETLLIRKEDVVLVLPYISLVQEKVRGLSTLASELGFNLEEYAGSKGALPPRRRKRHCLYICTIEKSNSLTTALQDEKRLGEIGLMVVDELHMVGEEGGRGACLESCLAKVMYCEPTVRIVGMSATLANIETIANFLNAKLYTSDFRPVTLHEYFKLGQTIFRVEIENEIPKLFLQRILPNLPSSSKQAQDDPDNITTLVSEVIPEKSCLIFCASKINCQNVALLLTTQLSEQYITHKKQDKIKMLQILNTDASGVCPILRKTIPYGIAYHHSGLTTEERKVIEEGFRDGILCVLTCTSTLAAGVNLPASRVIIRAPYTGAVFLTRTRYVQMVGRAGRAGYGEKGESYVIGESKDKQEIIQLMSAPIESCASTLLSDNCIYLRQLLLSAIGLRIANTNQQIQHLFQKTLLASCIQPEVLINCIMDSIRYLQSNNLIWAAYQSQDSQTELNESDKLEEIPHEDIVERVLVYNVTFLGKAVYKSSLDIDTAAEVLLELEEALTSLLLTTELHLLYLFTPPDLIYSVKPDWKATFNIVTCDGQDELMRFTQRLKVYPGFLSKLMTGTGFNSQGQEVTYRRFYLALLLYRIVSGGEGEAVWKVAEEFRCSRGFIQSLLSSSAARCSCLIRFSEEIQHLWPLHILLPRMLQKVAYASKPELVPLMELSGVGQARARQLIQAGYNSVKHIARSEPLELVHKLTQLNIKQANQIVASAKLLLQEKAEALREEADEIICL</sequence>
<dbReference type="SUPFAM" id="SSF52540">
    <property type="entry name" value="P-loop containing nucleoside triphosphate hydrolases"/>
    <property type="match status" value="1"/>
</dbReference>
<dbReference type="Gene3D" id="1.10.150.20">
    <property type="entry name" value="5' to 3' exonuclease, C-terminal subdomain"/>
    <property type="match status" value="1"/>
</dbReference>
<dbReference type="PROSITE" id="PS51194">
    <property type="entry name" value="HELICASE_CTER"/>
    <property type="match status" value="1"/>
</dbReference>
<dbReference type="GO" id="GO:0016787">
    <property type="term" value="F:hydrolase activity"/>
    <property type="evidence" value="ECO:0007669"/>
    <property type="project" value="UniProtKB-KW"/>
</dbReference>
<dbReference type="Pfam" id="PF00270">
    <property type="entry name" value="DEAD"/>
    <property type="match status" value="1"/>
</dbReference>
<dbReference type="CDD" id="cd18795">
    <property type="entry name" value="SF2_C_Ski2"/>
    <property type="match status" value="1"/>
</dbReference>
<name>A0AAV7K6M3_9METZ</name>
<dbReference type="InterPro" id="IPR001650">
    <property type="entry name" value="Helicase_C-like"/>
</dbReference>
<dbReference type="SMART" id="SM00490">
    <property type="entry name" value="HELICc"/>
    <property type="match status" value="1"/>
</dbReference>
<dbReference type="Pfam" id="PF20470">
    <property type="entry name" value="HTH_61"/>
    <property type="match status" value="1"/>
</dbReference>
<dbReference type="InterPro" id="IPR048960">
    <property type="entry name" value="POLQ-like_helical"/>
</dbReference>
<evidence type="ECO:0000256" key="9">
    <source>
        <dbReference type="ARBA" id="ARBA00048988"/>
    </source>
</evidence>
<dbReference type="PROSITE" id="PS51192">
    <property type="entry name" value="HELICASE_ATP_BIND_1"/>
    <property type="match status" value="1"/>
</dbReference>
<dbReference type="AlphaFoldDB" id="A0AAV7K6M3"/>
<keyword evidence="5 13" id="KW-0347">Helicase</keyword>
<protein>
    <submittedName>
        <fullName evidence="13">Helicase POLQ-like isoform X1</fullName>
    </submittedName>
</protein>
<feature type="domain" description="Helicase C-terminal" evidence="12">
    <location>
        <begin position="405"/>
        <end position="588"/>
    </location>
</feature>
<keyword evidence="7" id="KW-0234">DNA repair</keyword>
<evidence type="ECO:0000256" key="8">
    <source>
        <dbReference type="ARBA" id="ARBA00023242"/>
    </source>
</evidence>
<organism evidence="13 14">
    <name type="scientific">Oopsacas minuta</name>
    <dbReference type="NCBI Taxonomy" id="111878"/>
    <lineage>
        <taxon>Eukaryota</taxon>
        <taxon>Metazoa</taxon>
        <taxon>Porifera</taxon>
        <taxon>Hexactinellida</taxon>
        <taxon>Hexasterophora</taxon>
        <taxon>Lyssacinosida</taxon>
        <taxon>Leucopsacidae</taxon>
        <taxon>Oopsacas</taxon>
    </lineage>
</organism>
<evidence type="ECO:0000256" key="4">
    <source>
        <dbReference type="ARBA" id="ARBA00022801"/>
    </source>
</evidence>
<dbReference type="Pfam" id="PF21099">
    <property type="entry name" value="POLQ_helical"/>
    <property type="match status" value="1"/>
</dbReference>
<evidence type="ECO:0000256" key="2">
    <source>
        <dbReference type="ARBA" id="ARBA00022741"/>
    </source>
</evidence>
<feature type="compositionally biased region" description="Polar residues" evidence="10">
    <location>
        <begin position="29"/>
        <end position="38"/>
    </location>
</feature>
<keyword evidence="6" id="KW-0067">ATP-binding</keyword>
<dbReference type="GO" id="GO:0005524">
    <property type="term" value="F:ATP binding"/>
    <property type="evidence" value="ECO:0007669"/>
    <property type="project" value="UniProtKB-KW"/>
</dbReference>
<comment type="catalytic activity">
    <reaction evidence="9">
        <text>ATP + H2O = ADP + phosphate + H(+)</text>
        <dbReference type="Rhea" id="RHEA:13065"/>
        <dbReference type="ChEBI" id="CHEBI:15377"/>
        <dbReference type="ChEBI" id="CHEBI:15378"/>
        <dbReference type="ChEBI" id="CHEBI:30616"/>
        <dbReference type="ChEBI" id="CHEBI:43474"/>
        <dbReference type="ChEBI" id="CHEBI:456216"/>
        <dbReference type="EC" id="5.6.2.4"/>
    </reaction>
</comment>
<dbReference type="InterPro" id="IPR027417">
    <property type="entry name" value="P-loop_NTPase"/>
</dbReference>
<evidence type="ECO:0000259" key="12">
    <source>
        <dbReference type="PROSITE" id="PS51194"/>
    </source>
</evidence>
<evidence type="ECO:0000256" key="3">
    <source>
        <dbReference type="ARBA" id="ARBA00022763"/>
    </source>
</evidence>